<dbReference type="InterPro" id="IPR011990">
    <property type="entry name" value="TPR-like_helical_dom_sf"/>
</dbReference>
<dbReference type="KEGG" id="ggr:HKW67_07220"/>
<reference evidence="1 2" key="1">
    <citation type="submission" date="2020-05" db="EMBL/GenBank/DDBJ databases">
        <title>Complete genome sequence of Gemmatimonas greenlandica TET16.</title>
        <authorList>
            <person name="Zeng Y."/>
        </authorList>
    </citation>
    <scope>NUCLEOTIDE SEQUENCE [LARGE SCALE GENOMIC DNA]</scope>
    <source>
        <strain evidence="1 2">TET16</strain>
    </source>
</reference>
<name>A0A6M4INI0_9BACT</name>
<dbReference type="Gene3D" id="3.40.50.10610">
    <property type="entry name" value="ABC-type transport auxiliary lipoprotein component"/>
    <property type="match status" value="1"/>
</dbReference>
<evidence type="ECO:0000313" key="2">
    <source>
        <dbReference type="Proteomes" id="UP000500938"/>
    </source>
</evidence>
<accession>A0A6M4INI0</accession>
<dbReference type="Proteomes" id="UP000500938">
    <property type="component" value="Chromosome"/>
</dbReference>
<protein>
    <submittedName>
        <fullName evidence="1">Uncharacterized protein</fullName>
    </submittedName>
</protein>
<sequence length="567" mass="60411">MSRHFQALAGIGLALVGTLAVPSIASAQYNRVPDPNATRVLVAVFKAGEKGLGVQAADAVRSRMNSEFPFKQVYVLPKTDINATLEASGFPITESLEAHDQRALATLLRADEYVTGTVTKTATGVKVDANLVLARDNSLVQPIGSYDVKSVGDAAGAISKELKEARKQLDAEKKCINSARDQKYDAAIAAAKEGIVLYPRATLARICMANVMITQKAPAAEQLAIAKEIVAIDPKSRPGLAILASSYRALGQQDSAVVALTRLLSTDPKNPRLQKDVVEELASVANPRLAKPVIDTAVMLNPGDPDLLRLRWRILLATKDYKEAFTQGDELVKLDTSFADTAYFSLSAAAMAADSQFQKAAEMAAKGLAKFPGEPGLTFTQIVALQKAGQNQQALEALDKATAAKVAVENGAFLRLTLLKDLNRTEEVVPAARAVIAAGDTSTLVRQMLVQIGNDQFKKAQASKLPADFDAMISTLTFADSVSKGPVKAQAQFLLGAAGVVYGQLKLTAASEQKSCALAKEAKNLFVDAQINLPKGGTFAPDAMRQYMGFVMQLDPSADQMIKAFCK</sequence>
<dbReference type="RefSeq" id="WP_171224738.1">
    <property type="nucleotide sequence ID" value="NZ_CP053085.1"/>
</dbReference>
<gene>
    <name evidence="1" type="ORF">HKW67_07220</name>
</gene>
<dbReference type="SUPFAM" id="SSF48452">
    <property type="entry name" value="TPR-like"/>
    <property type="match status" value="1"/>
</dbReference>
<evidence type="ECO:0000313" key="1">
    <source>
        <dbReference type="EMBL" id="QJR35309.1"/>
    </source>
</evidence>
<proteinExistence type="predicted"/>
<organism evidence="1 2">
    <name type="scientific">Gemmatimonas groenlandica</name>
    <dbReference type="NCBI Taxonomy" id="2732249"/>
    <lineage>
        <taxon>Bacteria</taxon>
        <taxon>Pseudomonadati</taxon>
        <taxon>Gemmatimonadota</taxon>
        <taxon>Gemmatimonadia</taxon>
        <taxon>Gemmatimonadales</taxon>
        <taxon>Gemmatimonadaceae</taxon>
        <taxon>Gemmatimonas</taxon>
    </lineage>
</organism>
<dbReference type="AlphaFoldDB" id="A0A6M4INI0"/>
<keyword evidence="2" id="KW-1185">Reference proteome</keyword>
<dbReference type="Gene3D" id="1.25.40.10">
    <property type="entry name" value="Tetratricopeptide repeat domain"/>
    <property type="match status" value="2"/>
</dbReference>
<dbReference type="EMBL" id="CP053085">
    <property type="protein sequence ID" value="QJR35309.1"/>
    <property type="molecule type" value="Genomic_DNA"/>
</dbReference>